<accession>A0ABR2DHT6</accession>
<evidence type="ECO:0000313" key="3">
    <source>
        <dbReference type="Proteomes" id="UP001472677"/>
    </source>
</evidence>
<evidence type="ECO:0000313" key="2">
    <source>
        <dbReference type="EMBL" id="KAK8538938.1"/>
    </source>
</evidence>
<comment type="caution">
    <text evidence="2">The sequence shown here is derived from an EMBL/GenBank/DDBJ whole genome shotgun (WGS) entry which is preliminary data.</text>
</comment>
<gene>
    <name evidence="2" type="ORF">V6N12_034642</name>
</gene>
<proteinExistence type="predicted"/>
<keyword evidence="3" id="KW-1185">Reference proteome</keyword>
<organism evidence="2 3">
    <name type="scientific">Hibiscus sabdariffa</name>
    <name type="common">roselle</name>
    <dbReference type="NCBI Taxonomy" id="183260"/>
    <lineage>
        <taxon>Eukaryota</taxon>
        <taxon>Viridiplantae</taxon>
        <taxon>Streptophyta</taxon>
        <taxon>Embryophyta</taxon>
        <taxon>Tracheophyta</taxon>
        <taxon>Spermatophyta</taxon>
        <taxon>Magnoliopsida</taxon>
        <taxon>eudicotyledons</taxon>
        <taxon>Gunneridae</taxon>
        <taxon>Pentapetalae</taxon>
        <taxon>rosids</taxon>
        <taxon>malvids</taxon>
        <taxon>Malvales</taxon>
        <taxon>Malvaceae</taxon>
        <taxon>Malvoideae</taxon>
        <taxon>Hibiscus</taxon>
    </lineage>
</organism>
<name>A0ABR2DHT6_9ROSI</name>
<dbReference type="Proteomes" id="UP001472677">
    <property type="component" value="Unassembled WGS sequence"/>
</dbReference>
<sequence length="147" mass="15418">MVVVGASDLLVWDRESFCSEGDVNFALTRIRSREGLDIVQPLVSVAERDSLGVKVVGDCASTKHYGRVVGMNGKSSPSTMVLGLVGAIVAPVIGSTHGGARKVKSDNTLVEALGSSAQKRVIATARSRRGREQPTKVSRVEEAGGVV</sequence>
<dbReference type="EMBL" id="JBBPBM010000027">
    <property type="protein sequence ID" value="KAK8538938.1"/>
    <property type="molecule type" value="Genomic_DNA"/>
</dbReference>
<reference evidence="2 3" key="1">
    <citation type="journal article" date="2024" name="G3 (Bethesda)">
        <title>Genome assembly of Hibiscus sabdariffa L. provides insights into metabolisms of medicinal natural products.</title>
        <authorList>
            <person name="Kim T."/>
        </authorList>
    </citation>
    <scope>NUCLEOTIDE SEQUENCE [LARGE SCALE GENOMIC DNA]</scope>
    <source>
        <strain evidence="2">TK-2024</strain>
        <tissue evidence="2">Old leaves</tissue>
    </source>
</reference>
<evidence type="ECO:0000256" key="1">
    <source>
        <dbReference type="SAM" id="MobiDB-lite"/>
    </source>
</evidence>
<feature type="region of interest" description="Disordered" evidence="1">
    <location>
        <begin position="126"/>
        <end position="147"/>
    </location>
</feature>
<protein>
    <submittedName>
        <fullName evidence="2">Uncharacterized protein</fullName>
    </submittedName>
</protein>
<feature type="compositionally biased region" description="Basic and acidic residues" evidence="1">
    <location>
        <begin position="130"/>
        <end position="147"/>
    </location>
</feature>